<dbReference type="SUPFAM" id="SSF51261">
    <property type="entry name" value="Duplicated hybrid motif"/>
    <property type="match status" value="1"/>
</dbReference>
<keyword evidence="4" id="KW-1185">Reference proteome</keyword>
<organism evidence="3 4">
    <name type="scientific">Asticcacaulis biprosthecium C19</name>
    <dbReference type="NCBI Taxonomy" id="715226"/>
    <lineage>
        <taxon>Bacteria</taxon>
        <taxon>Pseudomonadati</taxon>
        <taxon>Pseudomonadota</taxon>
        <taxon>Alphaproteobacteria</taxon>
        <taxon>Caulobacterales</taxon>
        <taxon>Caulobacteraceae</taxon>
        <taxon>Asticcacaulis</taxon>
    </lineage>
</organism>
<feature type="domain" description="M23ase beta-sheet core" evidence="2">
    <location>
        <begin position="88"/>
        <end position="206"/>
    </location>
</feature>
<dbReference type="RefSeq" id="WP_006272393.1">
    <property type="nucleotide sequence ID" value="NZ_GL883077.1"/>
</dbReference>
<dbReference type="OrthoDB" id="5489603at2"/>
<evidence type="ECO:0000313" key="3">
    <source>
        <dbReference type="EMBL" id="EGF93201.1"/>
    </source>
</evidence>
<evidence type="ECO:0000313" key="4">
    <source>
        <dbReference type="Proteomes" id="UP000006512"/>
    </source>
</evidence>
<dbReference type="AlphaFoldDB" id="F4QJU4"/>
<accession>F4QJU4</accession>
<proteinExistence type="predicted"/>
<dbReference type="PANTHER" id="PTHR21666">
    <property type="entry name" value="PEPTIDASE-RELATED"/>
    <property type="match status" value="1"/>
</dbReference>
<evidence type="ECO:0000259" key="2">
    <source>
        <dbReference type="Pfam" id="PF01551"/>
    </source>
</evidence>
<dbReference type="Gene3D" id="2.70.70.10">
    <property type="entry name" value="Glucose Permease (Domain IIA)"/>
    <property type="match status" value="1"/>
</dbReference>
<dbReference type="InterPro" id="IPR011055">
    <property type="entry name" value="Dup_hybrid_motif"/>
</dbReference>
<name>F4QJU4_9CAUL</name>
<dbReference type="HOGENOM" id="CLU_073817_0_0_5"/>
<protein>
    <submittedName>
        <fullName evidence="3">Peptidase family M23 family protein</fullName>
    </submittedName>
</protein>
<dbReference type="Proteomes" id="UP000006512">
    <property type="component" value="Unassembled WGS sequence"/>
</dbReference>
<dbReference type="PANTHER" id="PTHR21666:SF270">
    <property type="entry name" value="MUREIN HYDROLASE ACTIVATOR ENVC"/>
    <property type="match status" value="1"/>
</dbReference>
<dbReference type="InterPro" id="IPR016047">
    <property type="entry name" value="M23ase_b-sheet_dom"/>
</dbReference>
<feature type="signal peptide" evidence="1">
    <location>
        <begin position="1"/>
        <end position="23"/>
    </location>
</feature>
<gene>
    <name evidence="3" type="ORF">ABI_16410</name>
</gene>
<dbReference type="CDD" id="cd12797">
    <property type="entry name" value="M23_peptidase"/>
    <property type="match status" value="1"/>
</dbReference>
<dbReference type="InterPro" id="IPR050570">
    <property type="entry name" value="Cell_wall_metabolism_enzyme"/>
</dbReference>
<dbReference type="STRING" id="715226.ABI_16410"/>
<dbReference type="eggNOG" id="COG0739">
    <property type="taxonomic scope" value="Bacteria"/>
</dbReference>
<evidence type="ECO:0000256" key="1">
    <source>
        <dbReference type="SAM" id="SignalP"/>
    </source>
</evidence>
<keyword evidence="1" id="KW-0732">Signal</keyword>
<dbReference type="GO" id="GO:0004222">
    <property type="term" value="F:metalloendopeptidase activity"/>
    <property type="evidence" value="ECO:0007669"/>
    <property type="project" value="TreeGrafter"/>
</dbReference>
<sequence>MTLRPLVTAAGLALLAACSPPQAETAPSVSVEPVPQPAATQAPGGFSIGSPIACDIGKDCFIQQYPDRDPNTGPVSDYTCGTASYDGHDGTDFRIPDKVAQARGVAVLAVADGVVAGVRDGAPDWEVGAYNQAAVPSDRACGNRVVVVHGNGWHTQYCHMRQGSIAVKDGQKVKAGDKLALVGQAGWAAFPHLHLGVYKDNKPVDPFNLSATCSPTTVTTLWSPSEQEQMAYRGRQVLNAGFAAAPVTMDAIERGGIPAPTASSPALVAYIRAINLQAGDVQTLTIYRPDGKVLKASPPTPLDRNKAQYMLFTGERPTGGTWPKGTYRATYTVTAGTKTVLNQAFTLTLP</sequence>
<reference evidence="4" key="1">
    <citation type="submission" date="2011-03" db="EMBL/GenBank/DDBJ databases">
        <title>Draft genome sequence of Brevundimonas diminuta.</title>
        <authorList>
            <person name="Brown P.J.B."/>
            <person name="Buechlein A."/>
            <person name="Hemmerich C."/>
            <person name="Brun Y.V."/>
        </authorList>
    </citation>
    <scope>NUCLEOTIDE SEQUENCE [LARGE SCALE GENOMIC DNA]</scope>
    <source>
        <strain evidence="4">C19</strain>
    </source>
</reference>
<dbReference type="Pfam" id="PF01551">
    <property type="entry name" value="Peptidase_M23"/>
    <property type="match status" value="1"/>
</dbReference>
<dbReference type="PROSITE" id="PS51257">
    <property type="entry name" value="PROKAR_LIPOPROTEIN"/>
    <property type="match status" value="1"/>
</dbReference>
<feature type="chain" id="PRO_5003316602" evidence="1">
    <location>
        <begin position="24"/>
        <end position="350"/>
    </location>
</feature>
<dbReference type="EMBL" id="GL883077">
    <property type="protein sequence ID" value="EGF93201.1"/>
    <property type="molecule type" value="Genomic_DNA"/>
</dbReference>